<keyword evidence="3" id="KW-1185">Reference proteome</keyword>
<dbReference type="STRING" id="446468.Ndas_1757"/>
<dbReference type="InterPro" id="IPR027843">
    <property type="entry name" value="DUF4440"/>
</dbReference>
<dbReference type="AlphaFoldDB" id="D7B5B8"/>
<reference evidence="2 3" key="1">
    <citation type="journal article" date="2010" name="Stand. Genomic Sci.">
        <title>Complete genome sequence of Nocardiopsis dassonvillei type strain (IMRU 509).</title>
        <authorList>
            <person name="Sun H."/>
            <person name="Lapidus A."/>
            <person name="Nolan M."/>
            <person name="Lucas S."/>
            <person name="Del Rio T.G."/>
            <person name="Tice H."/>
            <person name="Cheng J.F."/>
            <person name="Tapia R."/>
            <person name="Han C."/>
            <person name="Goodwin L."/>
            <person name="Pitluck S."/>
            <person name="Pagani I."/>
            <person name="Ivanova N."/>
            <person name="Mavromatis K."/>
            <person name="Mikhailova N."/>
            <person name="Pati A."/>
            <person name="Chen A."/>
            <person name="Palaniappan K."/>
            <person name="Land M."/>
            <person name="Hauser L."/>
            <person name="Chang Y.J."/>
            <person name="Jeffries C.D."/>
            <person name="Djao O.D."/>
            <person name="Rohde M."/>
            <person name="Sikorski J."/>
            <person name="Goker M."/>
            <person name="Woyke T."/>
            <person name="Bristow J."/>
            <person name="Eisen J.A."/>
            <person name="Markowitz V."/>
            <person name="Hugenholtz P."/>
            <person name="Kyrpides N.C."/>
            <person name="Klenk H.P."/>
        </authorList>
    </citation>
    <scope>NUCLEOTIDE SEQUENCE [LARGE SCALE GENOMIC DNA]</scope>
    <source>
        <strain evidence="3">ATCC 23218 / DSM 43111 / CIP 107115 / JCM 7437 / KCTC 9190 / NBRC 14626 / NCTC 10488 / NRRL B-5397 / IMRU 509</strain>
    </source>
</reference>
<organism evidence="2 3">
    <name type="scientific">Nocardiopsis dassonvillei (strain ATCC 23218 / DSM 43111 / CIP 107115 / JCM 7437 / KCTC 9190 / NBRC 14626 / NCTC 10488 / NRRL B-5397 / IMRU 509)</name>
    <name type="common">Actinomadura dassonvillei</name>
    <dbReference type="NCBI Taxonomy" id="446468"/>
    <lineage>
        <taxon>Bacteria</taxon>
        <taxon>Bacillati</taxon>
        <taxon>Actinomycetota</taxon>
        <taxon>Actinomycetes</taxon>
        <taxon>Streptosporangiales</taxon>
        <taxon>Nocardiopsidaceae</taxon>
        <taxon>Nocardiopsis</taxon>
    </lineage>
</organism>
<dbReference type="HOGENOM" id="CLU_147392_0_0_11"/>
<dbReference type="Pfam" id="PF14534">
    <property type="entry name" value="DUF4440"/>
    <property type="match status" value="1"/>
</dbReference>
<dbReference type="Proteomes" id="UP000002219">
    <property type="component" value="Chromosome 1"/>
</dbReference>
<dbReference type="EMBL" id="CP002040">
    <property type="protein sequence ID" value="ADH67185.1"/>
    <property type="molecule type" value="Genomic_DNA"/>
</dbReference>
<dbReference type="InterPro" id="IPR032710">
    <property type="entry name" value="NTF2-like_dom_sf"/>
</dbReference>
<dbReference type="OrthoDB" id="145388at2"/>
<dbReference type="eggNOG" id="ENOG5032GXX">
    <property type="taxonomic scope" value="Bacteria"/>
</dbReference>
<dbReference type="KEGG" id="nda:Ndas_1757"/>
<accession>D7B5B8</accession>
<dbReference type="Gene3D" id="3.10.450.50">
    <property type="match status" value="1"/>
</dbReference>
<evidence type="ECO:0000313" key="3">
    <source>
        <dbReference type="Proteomes" id="UP000002219"/>
    </source>
</evidence>
<dbReference type="RefSeq" id="WP_013152792.1">
    <property type="nucleotide sequence ID" value="NC_014210.1"/>
</dbReference>
<evidence type="ECO:0000259" key="1">
    <source>
        <dbReference type="Pfam" id="PF14534"/>
    </source>
</evidence>
<name>D7B5B8_NOCDD</name>
<proteinExistence type="predicted"/>
<protein>
    <recommendedName>
        <fullName evidence="1">DUF4440 domain-containing protein</fullName>
    </recommendedName>
</protein>
<gene>
    <name evidence="2" type="ordered locus">Ndas_1757</name>
</gene>
<feature type="domain" description="DUF4440" evidence="1">
    <location>
        <begin position="15"/>
        <end position="117"/>
    </location>
</feature>
<sequence length="127" mass="14295">MSDNTADTLLKELFDLEHRGWEAISSANADFYREMVTDDTVVVEHDGVGTGQDLVAEIEANDSPFVGFTLENPKLVRITDDSAVLTYRATAEVTGRDMVYRLYMTSVYARRDGAWRLLFHQQTPVSS</sequence>
<dbReference type="GeneID" id="91484357"/>
<dbReference type="SUPFAM" id="SSF54427">
    <property type="entry name" value="NTF2-like"/>
    <property type="match status" value="1"/>
</dbReference>
<evidence type="ECO:0000313" key="2">
    <source>
        <dbReference type="EMBL" id="ADH67185.1"/>
    </source>
</evidence>